<name>A0A9I9DQ68_CUCME</name>
<sequence length="92" mass="10150">MKGICLLIVVIVVVVINGTQVSKAGKCDPEELRPCHLSFTMSMEPSSACCKKVVEHRSCYCEYSKNPKIQPYLKYDATQNIISHCGVAIPTC</sequence>
<dbReference type="Gramene" id="MELO3C021798.2.1">
    <property type="protein sequence ID" value="MELO3C021798.2.1"/>
    <property type="gene ID" value="MELO3C021798.2"/>
</dbReference>
<evidence type="ECO:0000256" key="1">
    <source>
        <dbReference type="ARBA" id="ARBA00022448"/>
    </source>
</evidence>
<dbReference type="PANTHER" id="PTHR33214:SF69">
    <property type="entry name" value="BIFUNCTIONAL INHIBITOR_LIPID-TRANSFER PROTEIN_SEED STORAGE 2S ALBUMIN SUPERFAMILY PROTEIN"/>
    <property type="match status" value="1"/>
</dbReference>
<feature type="signal peptide" evidence="3">
    <location>
        <begin position="1"/>
        <end position="24"/>
    </location>
</feature>
<proteinExistence type="predicted"/>
<keyword evidence="1" id="KW-0813">Transport</keyword>
<evidence type="ECO:0000256" key="2">
    <source>
        <dbReference type="ARBA" id="ARBA00023121"/>
    </source>
</evidence>
<dbReference type="EnsemblPlants" id="MELO3C021798.2.1">
    <property type="protein sequence ID" value="MELO3C021798.2.1"/>
    <property type="gene ID" value="MELO3C021798.2"/>
</dbReference>
<dbReference type="GO" id="GO:0006869">
    <property type="term" value="P:lipid transport"/>
    <property type="evidence" value="ECO:0007669"/>
    <property type="project" value="InterPro"/>
</dbReference>
<dbReference type="Pfam" id="PF00234">
    <property type="entry name" value="Tryp_alpha_amyl"/>
    <property type="match status" value="1"/>
</dbReference>
<dbReference type="GO" id="GO:0008289">
    <property type="term" value="F:lipid binding"/>
    <property type="evidence" value="ECO:0007669"/>
    <property type="project" value="UniProtKB-KW"/>
</dbReference>
<dbReference type="InterPro" id="IPR033872">
    <property type="entry name" value="nsLTP2"/>
</dbReference>
<evidence type="ECO:0000259" key="4">
    <source>
        <dbReference type="Pfam" id="PF00234"/>
    </source>
</evidence>
<dbReference type="AlphaFoldDB" id="A0A9I9DQ68"/>
<organism evidence="5">
    <name type="scientific">Cucumis melo</name>
    <name type="common">Muskmelon</name>
    <dbReference type="NCBI Taxonomy" id="3656"/>
    <lineage>
        <taxon>Eukaryota</taxon>
        <taxon>Viridiplantae</taxon>
        <taxon>Streptophyta</taxon>
        <taxon>Embryophyta</taxon>
        <taxon>Tracheophyta</taxon>
        <taxon>Spermatophyta</taxon>
        <taxon>Magnoliopsida</taxon>
        <taxon>eudicotyledons</taxon>
        <taxon>Gunneridae</taxon>
        <taxon>Pentapetalae</taxon>
        <taxon>rosids</taxon>
        <taxon>fabids</taxon>
        <taxon>Cucurbitales</taxon>
        <taxon>Cucurbitaceae</taxon>
        <taxon>Benincaseae</taxon>
        <taxon>Cucumis</taxon>
    </lineage>
</organism>
<dbReference type="SUPFAM" id="SSF47699">
    <property type="entry name" value="Bifunctional inhibitor/lipid-transfer protein/seed storage 2S albumin"/>
    <property type="match status" value="1"/>
</dbReference>
<keyword evidence="3" id="KW-0732">Signal</keyword>
<dbReference type="PANTHER" id="PTHR33214">
    <property type="entry name" value="BIFUNCTIONAL INHIBITOR/LIPID-TRANSFER PROTEIN/SEED STORAGE 2S ALBUMIN SUPERFAMILY PROTEIN"/>
    <property type="match status" value="1"/>
</dbReference>
<dbReference type="InterPro" id="IPR036312">
    <property type="entry name" value="Bifun_inhib/LTP/seed_sf"/>
</dbReference>
<dbReference type="Gene3D" id="1.10.110.10">
    <property type="entry name" value="Plant lipid-transfer and hydrophobic proteins"/>
    <property type="match status" value="1"/>
</dbReference>
<accession>A0A9I9DQ68</accession>
<evidence type="ECO:0000313" key="5">
    <source>
        <dbReference type="EnsemblPlants" id="MELO3C021798.2.1"/>
    </source>
</evidence>
<keyword evidence="2" id="KW-0446">Lipid-binding</keyword>
<protein>
    <recommendedName>
        <fullName evidence="4">Bifunctional inhibitor/plant lipid transfer protein/seed storage helical domain-containing protein</fullName>
    </recommendedName>
</protein>
<evidence type="ECO:0000256" key="3">
    <source>
        <dbReference type="SAM" id="SignalP"/>
    </source>
</evidence>
<reference evidence="5" key="1">
    <citation type="submission" date="2023-03" db="UniProtKB">
        <authorList>
            <consortium name="EnsemblPlants"/>
        </authorList>
    </citation>
    <scope>IDENTIFICATION</scope>
</reference>
<dbReference type="InterPro" id="IPR016140">
    <property type="entry name" value="Bifunc_inhib/LTP/seed_store"/>
</dbReference>
<feature type="chain" id="PRO_5039953962" description="Bifunctional inhibitor/plant lipid transfer protein/seed storage helical domain-containing protein" evidence="3">
    <location>
        <begin position="25"/>
        <end position="92"/>
    </location>
</feature>
<feature type="domain" description="Bifunctional inhibitor/plant lipid transfer protein/seed storage helical" evidence="4">
    <location>
        <begin position="30"/>
        <end position="92"/>
    </location>
</feature>